<evidence type="ECO:0000313" key="2">
    <source>
        <dbReference type="Proteomes" id="UP001632037"/>
    </source>
</evidence>
<accession>A0ABD3FWG7</accession>
<dbReference type="AlphaFoldDB" id="A0ABD3FWG7"/>
<sequence length="88" mass="10092">MNLREDKPASSEFQMAEVQAKAYVAELVRRLERDSSERNYPPDVRYDSPQAHLDCEAFILADSMVSENLNRRMLMSAQTAAWTSELPL</sequence>
<proteinExistence type="predicted"/>
<dbReference type="Proteomes" id="UP001632037">
    <property type="component" value="Unassembled WGS sequence"/>
</dbReference>
<name>A0ABD3FWG7_9STRA</name>
<protein>
    <submittedName>
        <fullName evidence="1">CCR4-NOT transcription complex, subunit 3</fullName>
    </submittedName>
</protein>
<gene>
    <name evidence="1" type="primary">CNOT3_1</name>
    <name evidence="1" type="ORF">V7S43_005327</name>
</gene>
<organism evidence="1 2">
    <name type="scientific">Phytophthora oleae</name>
    <dbReference type="NCBI Taxonomy" id="2107226"/>
    <lineage>
        <taxon>Eukaryota</taxon>
        <taxon>Sar</taxon>
        <taxon>Stramenopiles</taxon>
        <taxon>Oomycota</taxon>
        <taxon>Peronosporomycetes</taxon>
        <taxon>Peronosporales</taxon>
        <taxon>Peronosporaceae</taxon>
        <taxon>Phytophthora</taxon>
    </lineage>
</organism>
<comment type="caution">
    <text evidence="1">The sequence shown here is derived from an EMBL/GenBank/DDBJ whole genome shotgun (WGS) entry which is preliminary data.</text>
</comment>
<evidence type="ECO:0000313" key="1">
    <source>
        <dbReference type="EMBL" id="KAL3669954.1"/>
    </source>
</evidence>
<dbReference type="EMBL" id="JBIMZQ010000008">
    <property type="protein sequence ID" value="KAL3669954.1"/>
    <property type="molecule type" value="Genomic_DNA"/>
</dbReference>
<reference evidence="1 2" key="1">
    <citation type="submission" date="2024-09" db="EMBL/GenBank/DDBJ databases">
        <title>Genome sequencing and assembly of Phytophthora oleae, isolate VK10A, causative agent of rot of olive drupes.</title>
        <authorList>
            <person name="Conti Taguali S."/>
            <person name="Riolo M."/>
            <person name="La Spada F."/>
            <person name="Cacciola S.O."/>
            <person name="Dionisio G."/>
        </authorList>
    </citation>
    <scope>NUCLEOTIDE SEQUENCE [LARGE SCALE GENOMIC DNA]</scope>
    <source>
        <strain evidence="1 2">VK10A</strain>
    </source>
</reference>
<keyword evidence="2" id="KW-1185">Reference proteome</keyword>